<sequence>MKEWWSFLFPPPTTCWFCNAPVQANLFAPPVKRLCPVCQEAVQPIGEPVCCVCGRNDFEETSTGVCFDCVRIHEEERVVNRSPVAYTEQVKEWMLLFKYRGKESLAVPMGQWMADVVRAHYARENISLITFVPLHGERLLQRGFNQAEKLADEVGRRLGLPVRSLLVRSRATAYQSKRSRKERLLALQGSVILAEGDWKKQVENQVILIVDDVYTTGTTIRECAKPLRQAGAKKVCSVTFAR</sequence>
<feature type="domain" description="Double zinc ribbon" evidence="3">
    <location>
        <begin position="7"/>
        <end position="70"/>
    </location>
</feature>
<dbReference type="PANTHER" id="PTHR47505:SF1">
    <property type="entry name" value="DNA UTILIZATION PROTEIN YHGH"/>
    <property type="match status" value="1"/>
</dbReference>
<dbReference type="RefSeq" id="WP_379863222.1">
    <property type="nucleotide sequence ID" value="NZ_JBHTBW010000006.1"/>
</dbReference>
<dbReference type="CDD" id="cd06223">
    <property type="entry name" value="PRTases_typeI"/>
    <property type="match status" value="1"/>
</dbReference>
<organism evidence="4 5">
    <name type="scientific">Laceyella putida</name>
    <dbReference type="NCBI Taxonomy" id="110101"/>
    <lineage>
        <taxon>Bacteria</taxon>
        <taxon>Bacillati</taxon>
        <taxon>Bacillota</taxon>
        <taxon>Bacilli</taxon>
        <taxon>Bacillales</taxon>
        <taxon>Thermoactinomycetaceae</taxon>
        <taxon>Laceyella</taxon>
    </lineage>
</organism>
<proteinExistence type="inferred from homology"/>
<evidence type="ECO:0000313" key="5">
    <source>
        <dbReference type="Proteomes" id="UP001596500"/>
    </source>
</evidence>
<dbReference type="PANTHER" id="PTHR47505">
    <property type="entry name" value="DNA UTILIZATION PROTEIN YHGH"/>
    <property type="match status" value="1"/>
</dbReference>
<comment type="similarity">
    <text evidence="1">Belongs to the ComF/GntX family.</text>
</comment>
<evidence type="ECO:0000313" key="4">
    <source>
        <dbReference type="EMBL" id="MFC7440012.1"/>
    </source>
</evidence>
<dbReference type="InterPro" id="IPR044005">
    <property type="entry name" value="DZR_2"/>
</dbReference>
<dbReference type="InterPro" id="IPR029057">
    <property type="entry name" value="PRTase-like"/>
</dbReference>
<comment type="caution">
    <text evidence="4">The sequence shown here is derived from an EMBL/GenBank/DDBJ whole genome shotgun (WGS) entry which is preliminary data.</text>
</comment>
<dbReference type="Pfam" id="PF18912">
    <property type="entry name" value="DZR_2"/>
    <property type="match status" value="1"/>
</dbReference>
<dbReference type="EMBL" id="JBHTBW010000006">
    <property type="protein sequence ID" value="MFC7440012.1"/>
    <property type="molecule type" value="Genomic_DNA"/>
</dbReference>
<evidence type="ECO:0000259" key="2">
    <source>
        <dbReference type="Pfam" id="PF00156"/>
    </source>
</evidence>
<dbReference type="InterPro" id="IPR000836">
    <property type="entry name" value="PRTase_dom"/>
</dbReference>
<keyword evidence="5" id="KW-1185">Reference proteome</keyword>
<gene>
    <name evidence="4" type="ORF">ACFQNG_02380</name>
</gene>
<dbReference type="InterPro" id="IPR051910">
    <property type="entry name" value="ComF/GntX_DNA_util-trans"/>
</dbReference>
<dbReference type="Proteomes" id="UP001596500">
    <property type="component" value="Unassembled WGS sequence"/>
</dbReference>
<feature type="domain" description="Phosphoribosyltransferase" evidence="2">
    <location>
        <begin position="149"/>
        <end position="241"/>
    </location>
</feature>
<name>A0ABW2RGG6_9BACL</name>
<protein>
    <submittedName>
        <fullName evidence="4">ComF family protein</fullName>
    </submittedName>
</protein>
<dbReference type="Pfam" id="PF00156">
    <property type="entry name" value="Pribosyltran"/>
    <property type="match status" value="1"/>
</dbReference>
<evidence type="ECO:0000256" key="1">
    <source>
        <dbReference type="ARBA" id="ARBA00008007"/>
    </source>
</evidence>
<accession>A0ABW2RGG6</accession>
<reference evidence="5" key="1">
    <citation type="journal article" date="2019" name="Int. J. Syst. Evol. Microbiol.">
        <title>The Global Catalogue of Microorganisms (GCM) 10K type strain sequencing project: providing services to taxonomists for standard genome sequencing and annotation.</title>
        <authorList>
            <consortium name="The Broad Institute Genomics Platform"/>
            <consortium name="The Broad Institute Genome Sequencing Center for Infectious Disease"/>
            <person name="Wu L."/>
            <person name="Ma J."/>
        </authorList>
    </citation>
    <scope>NUCLEOTIDE SEQUENCE [LARGE SCALE GENOMIC DNA]</scope>
    <source>
        <strain evidence="5">CGMCC 1.12942</strain>
    </source>
</reference>
<dbReference type="Gene3D" id="3.40.50.2020">
    <property type="match status" value="1"/>
</dbReference>
<evidence type="ECO:0000259" key="3">
    <source>
        <dbReference type="Pfam" id="PF18912"/>
    </source>
</evidence>
<dbReference type="SUPFAM" id="SSF53271">
    <property type="entry name" value="PRTase-like"/>
    <property type="match status" value="1"/>
</dbReference>